<dbReference type="AlphaFoldDB" id="A0AA95EUC8"/>
<reference evidence="9" key="1">
    <citation type="submission" date="2023-03" db="EMBL/GenBank/DDBJ databases">
        <title>Andean soil-derived lignocellulolytic bacterial consortium as a source of novel taxa and putative plastic-active enzymes.</title>
        <authorList>
            <person name="Diaz-Garcia L."/>
            <person name="Chuvochina M."/>
            <person name="Feuerriegel G."/>
            <person name="Bunk B."/>
            <person name="Sproer C."/>
            <person name="Streit W.R."/>
            <person name="Rodriguez L.M."/>
            <person name="Overmann J."/>
            <person name="Jimenez D.J."/>
        </authorList>
    </citation>
    <scope>NUCLEOTIDE SEQUENCE</scope>
    <source>
        <strain evidence="9">MAG 2441</strain>
    </source>
</reference>
<keyword evidence="10" id="KW-1185">Reference proteome</keyword>
<keyword evidence="4" id="KW-0677">Repeat</keyword>
<dbReference type="GO" id="GO:0008324">
    <property type="term" value="F:monoatomic cation transmembrane transporter activity"/>
    <property type="evidence" value="ECO:0007669"/>
    <property type="project" value="InterPro"/>
</dbReference>
<evidence type="ECO:0000256" key="1">
    <source>
        <dbReference type="ARBA" id="ARBA00004141"/>
    </source>
</evidence>
<feature type="transmembrane region" description="Helical" evidence="7">
    <location>
        <begin position="531"/>
        <end position="551"/>
    </location>
</feature>
<dbReference type="InterPro" id="IPR004680">
    <property type="entry name" value="Cit_transptr-like_dom"/>
</dbReference>
<sequence length="620" mass="67151">MDFSMTVTLAVLVLASVLFISGKIRSDLVAICALIIMMLFQILTPMEALSGFSNSVVIMMVGLFVVGGGIFQTGLAKMASSKLLQLAGPNETRLLIMIMIVTAGIGAFVSNTGTVAVMLPIVVSLAMSAKTSPGRLLMPLAFASSLGGMLTLIGTPPNLVIHETLLAAGYAGVSFFTFTPIGIVCVIVGVILMLFLRRFLPQKDKEADNPNRGRSLEQLAREYQFTQNLYRVQVKAASSLVDRTMLELGISAKFGINVIEIRRKSSARNQIMKTINQEIAGPETVIQADDVMYIHGPFECVDAFVQQYNLMLLNEQADEREHLTHEEQYATDAVGLAELLLAPNSRHINVMVKDSGFREKYHVNVLGIHRKDQYLIHNLKEEKIRFGDALLIQGTWKEIALLATEPDVVVVGQPIEESRKVTMDNKAPIAAGIMLLMVVLLISELIPAVASVMIAAVLMVVFGCVRNMEEAYKTINWESIVLIGGMIPMSIAIEKTGAAQLLSDGLVNSLGSYGPLVLLAGIYFTTSLLTLFISNTACAVLLAPIALAAALQIGVNPYPFLFAVSVGASMCFASPFSTPPNALVMSAGRYKFSHYLKVGLPLQVIMGIVMIAVLPLFFPF</sequence>
<dbReference type="InterPro" id="IPR036721">
    <property type="entry name" value="RCK_C_sf"/>
</dbReference>
<feature type="transmembrane region" description="Helical" evidence="7">
    <location>
        <begin position="136"/>
        <end position="155"/>
    </location>
</feature>
<dbReference type="Pfam" id="PF03600">
    <property type="entry name" value="CitMHS"/>
    <property type="match status" value="1"/>
</dbReference>
<dbReference type="PROSITE" id="PS51202">
    <property type="entry name" value="RCK_C"/>
    <property type="match status" value="2"/>
</dbReference>
<feature type="transmembrane region" description="Helical" evidence="7">
    <location>
        <begin position="505"/>
        <end position="525"/>
    </location>
</feature>
<feature type="domain" description="RCK C-terminal" evidence="8">
    <location>
        <begin position="324"/>
        <end position="408"/>
    </location>
</feature>
<comment type="subcellular location">
    <subcellularLocation>
        <location evidence="1">Membrane</location>
        <topology evidence="1">Multi-pass membrane protein</topology>
    </subcellularLocation>
</comment>
<dbReference type="PANTHER" id="PTHR43652:SF1">
    <property type="entry name" value="RESPONSE REGULATOR"/>
    <property type="match status" value="1"/>
</dbReference>
<dbReference type="CDD" id="cd01115">
    <property type="entry name" value="SLC13_permease"/>
    <property type="match status" value="1"/>
</dbReference>
<dbReference type="EMBL" id="CP119317">
    <property type="protein sequence ID" value="WEK53369.1"/>
    <property type="molecule type" value="Genomic_DNA"/>
</dbReference>
<feature type="transmembrane region" description="Helical" evidence="7">
    <location>
        <begin position="56"/>
        <end position="75"/>
    </location>
</feature>
<keyword evidence="2" id="KW-0813">Transport</keyword>
<evidence type="ECO:0000256" key="7">
    <source>
        <dbReference type="SAM" id="Phobius"/>
    </source>
</evidence>
<evidence type="ECO:0000256" key="5">
    <source>
        <dbReference type="ARBA" id="ARBA00022989"/>
    </source>
</evidence>
<keyword evidence="3 7" id="KW-0812">Transmembrane</keyword>
<evidence type="ECO:0000256" key="6">
    <source>
        <dbReference type="ARBA" id="ARBA00023136"/>
    </source>
</evidence>
<dbReference type="PANTHER" id="PTHR43652">
    <property type="entry name" value="BASIC AMINO ACID ANTIPORTER YFCC-RELATED"/>
    <property type="match status" value="1"/>
</dbReference>
<gene>
    <name evidence="9" type="ORF">P0Y55_12325</name>
</gene>
<name>A0AA95EUC8_9BACL</name>
<evidence type="ECO:0000313" key="10">
    <source>
        <dbReference type="Proteomes" id="UP001178662"/>
    </source>
</evidence>
<feature type="domain" description="RCK C-terminal" evidence="8">
    <location>
        <begin position="217"/>
        <end position="310"/>
    </location>
</feature>
<feature type="transmembrane region" description="Helical" evidence="7">
    <location>
        <begin position="28"/>
        <end position="44"/>
    </location>
</feature>
<keyword evidence="5 7" id="KW-1133">Transmembrane helix</keyword>
<accession>A0AA95EUC8</accession>
<dbReference type="SUPFAM" id="SSF116726">
    <property type="entry name" value="TrkA C-terminal domain-like"/>
    <property type="match status" value="2"/>
</dbReference>
<dbReference type="InterPro" id="IPR006037">
    <property type="entry name" value="RCK_C"/>
</dbReference>
<evidence type="ECO:0000259" key="8">
    <source>
        <dbReference type="PROSITE" id="PS51202"/>
    </source>
</evidence>
<dbReference type="GO" id="GO:0005886">
    <property type="term" value="C:plasma membrane"/>
    <property type="evidence" value="ECO:0007669"/>
    <property type="project" value="TreeGrafter"/>
</dbReference>
<dbReference type="InterPro" id="IPR051679">
    <property type="entry name" value="DASS-Related_Transporters"/>
</dbReference>
<feature type="transmembrane region" description="Helical" evidence="7">
    <location>
        <begin position="175"/>
        <end position="196"/>
    </location>
</feature>
<keyword evidence="6 7" id="KW-0472">Membrane</keyword>
<feature type="transmembrane region" description="Helical" evidence="7">
    <location>
        <begin position="429"/>
        <end position="462"/>
    </location>
</feature>
<feature type="transmembrane region" description="Helical" evidence="7">
    <location>
        <begin position="95"/>
        <end position="124"/>
    </location>
</feature>
<feature type="transmembrane region" description="Helical" evidence="7">
    <location>
        <begin position="474"/>
        <end position="493"/>
    </location>
</feature>
<dbReference type="Gene3D" id="3.30.70.1450">
    <property type="entry name" value="Regulator of K+ conductance, C-terminal domain"/>
    <property type="match status" value="2"/>
</dbReference>
<feature type="transmembrane region" description="Helical" evidence="7">
    <location>
        <begin position="598"/>
        <end position="618"/>
    </location>
</feature>
<evidence type="ECO:0000313" key="9">
    <source>
        <dbReference type="EMBL" id="WEK53369.1"/>
    </source>
</evidence>
<evidence type="ECO:0000256" key="2">
    <source>
        <dbReference type="ARBA" id="ARBA00022448"/>
    </source>
</evidence>
<dbReference type="Pfam" id="PF02080">
    <property type="entry name" value="TrkA_C"/>
    <property type="match status" value="1"/>
</dbReference>
<evidence type="ECO:0000256" key="3">
    <source>
        <dbReference type="ARBA" id="ARBA00022692"/>
    </source>
</evidence>
<proteinExistence type="predicted"/>
<protein>
    <submittedName>
        <fullName evidence="9">SLC13 family permease</fullName>
    </submittedName>
</protein>
<dbReference type="GO" id="GO:0006813">
    <property type="term" value="P:potassium ion transport"/>
    <property type="evidence" value="ECO:0007669"/>
    <property type="project" value="InterPro"/>
</dbReference>
<organism evidence="9 10">
    <name type="scientific">Candidatus Cohnella colombiensis</name>
    <dbReference type="NCBI Taxonomy" id="3121368"/>
    <lineage>
        <taxon>Bacteria</taxon>
        <taxon>Bacillati</taxon>
        <taxon>Bacillota</taxon>
        <taxon>Bacilli</taxon>
        <taxon>Bacillales</taxon>
        <taxon>Paenibacillaceae</taxon>
        <taxon>Cohnella</taxon>
    </lineage>
</organism>
<evidence type="ECO:0000256" key="4">
    <source>
        <dbReference type="ARBA" id="ARBA00022737"/>
    </source>
</evidence>
<dbReference type="Proteomes" id="UP001178662">
    <property type="component" value="Chromosome"/>
</dbReference>